<evidence type="ECO:0000313" key="2">
    <source>
        <dbReference type="Proteomes" id="UP000030752"/>
    </source>
</evidence>
<evidence type="ECO:0008006" key="3">
    <source>
        <dbReference type="Google" id="ProtNLM"/>
    </source>
</evidence>
<accession>W2RJD3</accession>
<dbReference type="STRING" id="1220924.W2RJD3"/>
<dbReference type="InParanoid" id="W2RJD3"/>
<proteinExistence type="predicted"/>
<dbReference type="InterPro" id="IPR021858">
    <property type="entry name" value="Fun_TF"/>
</dbReference>
<sequence>MPTAGDSIVSFRSATLEGSLFLSFAYELYGSSADAKNKLTHMPIIDWLKTIMTEASADPALDPAMLAISVRMCALRGGDVRMLSKANQLYTTALGALQNSLSGKESAMRDETLAATCIMALYELTDPERADPDAWLSHIGGIAILLKARGPSRHRLPLARASFEHCRYILMLHCLYKRNSLGFAEHRWMDDPWATGGERSMVQRVVDQGFRLAAILEQIDDSARWPQGIHDAQRLVRYCDEAIQHIGLLKQELRVQEGWSPLLDTDDPNSSDKPLGEDVTNCLLLRLTASAIELSLQEAASEAFRKAREIVLDSAALNDDNDDTDERDLISYQLQLIEAEVPPQSHRLVLAQEIVDESKLVFRGFDGSAMMMRLMFPLDAAAKQLKYQPRCPQYRECNELMQGLQGRGGVGAPRQHPEQRTYTYMGKAMQRSVGAISVLQRRQ</sequence>
<protein>
    <recommendedName>
        <fullName evidence="3">Transcription factor domain-containing protein</fullName>
    </recommendedName>
</protein>
<reference evidence="1 2" key="1">
    <citation type="submission" date="2013-03" db="EMBL/GenBank/DDBJ databases">
        <title>The Genome Sequence of Phialophora europaea CBS 101466.</title>
        <authorList>
            <consortium name="The Broad Institute Genomics Platform"/>
            <person name="Cuomo C."/>
            <person name="de Hoog S."/>
            <person name="Gorbushina A."/>
            <person name="Walker B."/>
            <person name="Young S.K."/>
            <person name="Zeng Q."/>
            <person name="Gargeya S."/>
            <person name="Fitzgerald M."/>
            <person name="Haas B."/>
            <person name="Abouelleil A."/>
            <person name="Allen A.W."/>
            <person name="Alvarado L."/>
            <person name="Arachchi H.M."/>
            <person name="Berlin A.M."/>
            <person name="Chapman S.B."/>
            <person name="Gainer-Dewar J."/>
            <person name="Goldberg J."/>
            <person name="Griggs A."/>
            <person name="Gujja S."/>
            <person name="Hansen M."/>
            <person name="Howarth C."/>
            <person name="Imamovic A."/>
            <person name="Ireland A."/>
            <person name="Larimer J."/>
            <person name="McCowan C."/>
            <person name="Murphy C."/>
            <person name="Pearson M."/>
            <person name="Poon T.W."/>
            <person name="Priest M."/>
            <person name="Roberts A."/>
            <person name="Saif S."/>
            <person name="Shea T."/>
            <person name="Sisk P."/>
            <person name="Sykes S."/>
            <person name="Wortman J."/>
            <person name="Nusbaum C."/>
            <person name="Birren B."/>
        </authorList>
    </citation>
    <scope>NUCLEOTIDE SEQUENCE [LARGE SCALE GENOMIC DNA]</scope>
    <source>
        <strain evidence="1 2">CBS 101466</strain>
    </source>
</reference>
<dbReference type="GeneID" id="19976219"/>
<dbReference type="Pfam" id="PF11951">
    <property type="entry name" value="Fungal_trans_2"/>
    <property type="match status" value="1"/>
</dbReference>
<name>W2RJD3_CYPE1</name>
<dbReference type="AlphaFoldDB" id="W2RJD3"/>
<dbReference type="RefSeq" id="XP_008721420.1">
    <property type="nucleotide sequence ID" value="XM_008723198.1"/>
</dbReference>
<dbReference type="InterPro" id="IPR053178">
    <property type="entry name" value="Osmoadaptation_assoc"/>
</dbReference>
<dbReference type="PANTHER" id="PTHR38111">
    <property type="entry name" value="ZN(2)-C6 FUNGAL-TYPE DOMAIN-CONTAINING PROTEIN-RELATED"/>
    <property type="match status" value="1"/>
</dbReference>
<dbReference type="EMBL" id="KB822725">
    <property type="protein sequence ID" value="ETN36602.1"/>
    <property type="molecule type" value="Genomic_DNA"/>
</dbReference>
<gene>
    <name evidence="1" type="ORF">HMPREF1541_08880</name>
</gene>
<evidence type="ECO:0000313" key="1">
    <source>
        <dbReference type="EMBL" id="ETN36602.1"/>
    </source>
</evidence>
<dbReference type="VEuPathDB" id="FungiDB:HMPREF1541_08880"/>
<dbReference type="OrthoDB" id="4491390at2759"/>
<keyword evidence="2" id="KW-1185">Reference proteome</keyword>
<dbReference type="HOGENOM" id="CLU_514860_0_0_1"/>
<dbReference type="Proteomes" id="UP000030752">
    <property type="component" value="Unassembled WGS sequence"/>
</dbReference>
<organism evidence="1 2">
    <name type="scientific">Cyphellophora europaea (strain CBS 101466)</name>
    <name type="common">Phialophora europaea</name>
    <dbReference type="NCBI Taxonomy" id="1220924"/>
    <lineage>
        <taxon>Eukaryota</taxon>
        <taxon>Fungi</taxon>
        <taxon>Dikarya</taxon>
        <taxon>Ascomycota</taxon>
        <taxon>Pezizomycotina</taxon>
        <taxon>Eurotiomycetes</taxon>
        <taxon>Chaetothyriomycetidae</taxon>
        <taxon>Chaetothyriales</taxon>
        <taxon>Cyphellophoraceae</taxon>
        <taxon>Cyphellophora</taxon>
    </lineage>
</organism>